<evidence type="ECO:0000256" key="1">
    <source>
        <dbReference type="SAM" id="SignalP"/>
    </source>
</evidence>
<feature type="chain" id="PRO_5002672835" evidence="1">
    <location>
        <begin position="20"/>
        <end position="102"/>
    </location>
</feature>
<name>A4TXI6_9PROT</name>
<accession>A4TXI6</accession>
<dbReference type="RefSeq" id="WP_106002968.1">
    <property type="nucleotide sequence ID" value="NZ_CP027527.1"/>
</dbReference>
<reference evidence="2" key="1">
    <citation type="journal article" date="2007" name="J. Bacteriol.">
        <title>Comparative genome analysis of four magnetotactic bacteria reveals a complex set of group-specific genes implicated in magnetosome biomineralization and function.</title>
        <authorList>
            <person name="Richter M."/>
            <person name="Kube M."/>
            <person name="Bazylinski D.A."/>
            <person name="Lombardot T."/>
            <person name="Gloeckner F.O."/>
            <person name="Reinhardt R."/>
            <person name="Schueler D."/>
        </authorList>
    </citation>
    <scope>NUCLEOTIDE SEQUENCE</scope>
    <source>
        <strain evidence="2">MSR-1</strain>
    </source>
</reference>
<gene>
    <name evidence="2" type="ORF">MGR_2428</name>
</gene>
<dbReference type="EMBL" id="CU459003">
    <property type="protein sequence ID" value="CAM75343.1"/>
    <property type="molecule type" value="Genomic_DNA"/>
</dbReference>
<protein>
    <submittedName>
        <fullName evidence="2">Secreted protein</fullName>
    </submittedName>
</protein>
<evidence type="ECO:0000313" key="2">
    <source>
        <dbReference type="EMBL" id="CAM75343.1"/>
    </source>
</evidence>
<keyword evidence="1" id="KW-0732">Signal</keyword>
<organism evidence="2">
    <name type="scientific">Magnetospirillum gryphiswaldense</name>
    <dbReference type="NCBI Taxonomy" id="55518"/>
    <lineage>
        <taxon>Bacteria</taxon>
        <taxon>Pseudomonadati</taxon>
        <taxon>Pseudomonadota</taxon>
        <taxon>Alphaproteobacteria</taxon>
        <taxon>Rhodospirillales</taxon>
        <taxon>Rhodospirillaceae</taxon>
        <taxon>Magnetospirillum</taxon>
    </lineage>
</organism>
<proteinExistence type="predicted"/>
<sequence length="102" mass="10654">MLKHSIAIVMALLLLGAEAGLTAETKGSDSADISIRSARVETVRARLATVSSPSASATMLDADDLLRQLKAAPADKRAALAAQLDAALTRAELEIDMANRPK</sequence>
<dbReference type="AlphaFoldDB" id="A4TXI6"/>
<feature type="signal peptide" evidence="1">
    <location>
        <begin position="1"/>
        <end position="19"/>
    </location>
</feature>